<proteinExistence type="predicted"/>
<dbReference type="InterPro" id="IPR018490">
    <property type="entry name" value="cNMP-bd_dom_sf"/>
</dbReference>
<protein>
    <recommendedName>
        <fullName evidence="2">Cyclic nucleotide-binding domain-containing protein</fullName>
    </recommendedName>
</protein>
<dbReference type="AlphaFoldDB" id="A0A067BN86"/>
<name>A0A067BN86_SAPPC</name>
<accession>A0A067BN86</accession>
<keyword evidence="4" id="KW-1185">Reference proteome</keyword>
<feature type="domain" description="Cyclic nucleotide-binding" evidence="2">
    <location>
        <begin position="518"/>
        <end position="617"/>
    </location>
</feature>
<dbReference type="InterPro" id="IPR014710">
    <property type="entry name" value="RmlC-like_jellyroll"/>
</dbReference>
<dbReference type="Gene3D" id="2.60.120.10">
    <property type="entry name" value="Jelly Rolls"/>
    <property type="match status" value="3"/>
</dbReference>
<evidence type="ECO:0000313" key="4">
    <source>
        <dbReference type="Proteomes" id="UP000030745"/>
    </source>
</evidence>
<dbReference type="OMA" id="CFRTEAD"/>
<dbReference type="PANTHER" id="PTHR23011">
    <property type="entry name" value="CYCLIC NUCLEOTIDE-BINDING DOMAIN CONTAINING PROTEIN"/>
    <property type="match status" value="1"/>
</dbReference>
<feature type="domain" description="Cyclic nucleotide-binding" evidence="2">
    <location>
        <begin position="381"/>
        <end position="489"/>
    </location>
</feature>
<dbReference type="InterPro" id="IPR018488">
    <property type="entry name" value="cNMP-bd_CS"/>
</dbReference>
<dbReference type="EMBL" id="KK583327">
    <property type="protein sequence ID" value="KDO19979.1"/>
    <property type="molecule type" value="Genomic_DNA"/>
</dbReference>
<organism evidence="3 4">
    <name type="scientific">Saprolegnia parasitica (strain CBS 223.65)</name>
    <dbReference type="NCBI Taxonomy" id="695850"/>
    <lineage>
        <taxon>Eukaryota</taxon>
        <taxon>Sar</taxon>
        <taxon>Stramenopiles</taxon>
        <taxon>Oomycota</taxon>
        <taxon>Saprolegniomycetes</taxon>
        <taxon>Saprolegniales</taxon>
        <taxon>Saprolegniaceae</taxon>
        <taxon>Saprolegnia</taxon>
    </lineage>
</organism>
<sequence>MMQGILPSLPASAPHDDALLLTRKKPPQSVRNILLRSKMEPRTPRSTTARRGNHRPSTNIWSHVVQVAVQKKKREPTPSTESDNDGDAPSTAVASKEVTSLATLLKSSRLKTLVAKVKSKARPDVEPSNAMRQWALPIHTQPTNATQETEDHPDISTDNDLGELARRKQDALTANHGRNLILDEACRAAFTKDAENRSHLELQSLKTWFLKTKLKSCTDFEALQPLELTLLCRRMKLATYYPNEVVFKQGDDGDALYIIFSGSVDVRVSQKIGGEVVEVVVCELHKGDFFGERSLLRDEPRAATVVTKTMTELVSICRDDYNVMLKQDQQDFLDRGKVAPAITAAASNSHETYVRVLRKKPNLRTKADAALLTTYIETIKFFRALPKAFLRELCSVIELVTVGPNTTIFREGEVGKLFYVIMSGSVDVKVNSVDRRGGKGLTKLISLGDGAHFGELALMKANGLRSATVITTELCELLIIAERDYNNILRKLQKEDMSKRLALLDKIPMFQSVEWTNELLEEICYVLIEQRFPANSILYAQGDKAMQMYFVTRGECVVTRTIVDPKTQASHETTIERLGPYNVVGDDAATGTNFNEVIYRADTVTATTPIDALVLTKYDVFNRLSRGARETLWGHARAHKAAMVVLDQLYKSLKWKAYKEQVLATEIDAQKLARRLRHRPAPSLNPIAMRPKMTLLDSNDLLLVTPPTSSPSSAMTTAKYTTQYNPDIATEDRCHVMALATATESLESALRVADGNPAAYLRYLHENRETPNDAVKSIISEKDYFSEHYIFSMTTPPLTPPLTPRPPPAKKSQHAARASRANVSVPPLLEFAPQIVVLNVANQQLQPVAPRPAFRLAGMFASKEAADGAATAIAEYEAKHVRKGFKAERAIGYYTIDTGKYVLAPSTLECLLSTYYCDQALHRVIDEHTDWDAWRAKHSAPRPVTADTIQKMLHDTCGHMSEVKKSPRPSSVARSVHLHDIVDDHIPIELRDGGNFACVSIVLVPKAATEPVLAVHGCFRTEADAMAFAERGKIPQLVERAMLCVVPMYEWVFFDDAPEWCVSLRRSRDRQLEFEALKKQVASHHAHGAPALPDVPRPVPHWVHEKEKATTTHQLVCAHLGLRPPESEKANDNDGYTPKTNSVLDQKLDALRDILTAQRARSANTTLTKVQKMQKITNLIKAKAVLAKDTASVTEAEVTPSRTAPH</sequence>
<dbReference type="Proteomes" id="UP000030745">
    <property type="component" value="Unassembled WGS sequence"/>
</dbReference>
<dbReference type="OrthoDB" id="417078at2759"/>
<dbReference type="GeneID" id="24136359"/>
<feature type="region of interest" description="Disordered" evidence="1">
    <location>
        <begin position="34"/>
        <end position="94"/>
    </location>
</feature>
<dbReference type="RefSeq" id="XP_012209285.1">
    <property type="nucleotide sequence ID" value="XM_012353895.1"/>
</dbReference>
<dbReference type="SUPFAM" id="SSF51206">
    <property type="entry name" value="cAMP-binding domain-like"/>
    <property type="match status" value="3"/>
</dbReference>
<dbReference type="PANTHER" id="PTHR23011:SF28">
    <property type="entry name" value="CYCLIC NUCLEOTIDE-BINDING DOMAIN CONTAINING PROTEIN"/>
    <property type="match status" value="1"/>
</dbReference>
<dbReference type="STRING" id="695850.A0A067BN86"/>
<dbReference type="PRINTS" id="PR00103">
    <property type="entry name" value="CAMPKINASE"/>
</dbReference>
<feature type="compositionally biased region" description="Polar residues" evidence="1">
    <location>
        <begin position="44"/>
        <end position="61"/>
    </location>
</feature>
<dbReference type="CDD" id="cd00038">
    <property type="entry name" value="CAP_ED"/>
    <property type="match status" value="3"/>
</dbReference>
<dbReference type="PROSITE" id="PS00889">
    <property type="entry name" value="CNMP_BINDING_2"/>
    <property type="match status" value="2"/>
</dbReference>
<dbReference type="PROSITE" id="PS50042">
    <property type="entry name" value="CNMP_BINDING_3"/>
    <property type="match status" value="3"/>
</dbReference>
<evidence type="ECO:0000259" key="2">
    <source>
        <dbReference type="PROSITE" id="PS50042"/>
    </source>
</evidence>
<dbReference type="SMART" id="SM00100">
    <property type="entry name" value="cNMP"/>
    <property type="match status" value="3"/>
</dbReference>
<feature type="region of interest" description="Disordered" evidence="1">
    <location>
        <begin position="798"/>
        <end position="817"/>
    </location>
</feature>
<feature type="domain" description="Cyclic nucleotide-binding" evidence="2">
    <location>
        <begin position="219"/>
        <end position="325"/>
    </location>
</feature>
<dbReference type="VEuPathDB" id="FungiDB:SPRG_14561"/>
<evidence type="ECO:0000313" key="3">
    <source>
        <dbReference type="EMBL" id="KDO19979.1"/>
    </source>
</evidence>
<dbReference type="Pfam" id="PF00027">
    <property type="entry name" value="cNMP_binding"/>
    <property type="match status" value="3"/>
</dbReference>
<dbReference type="InterPro" id="IPR000595">
    <property type="entry name" value="cNMP-bd_dom"/>
</dbReference>
<evidence type="ECO:0000256" key="1">
    <source>
        <dbReference type="SAM" id="MobiDB-lite"/>
    </source>
</evidence>
<dbReference type="KEGG" id="spar:SPRG_14561"/>
<gene>
    <name evidence="3" type="ORF">SPRG_14561</name>
</gene>
<feature type="compositionally biased region" description="Pro residues" evidence="1">
    <location>
        <begin position="798"/>
        <end position="809"/>
    </location>
</feature>
<reference evidence="3 4" key="1">
    <citation type="journal article" date="2013" name="PLoS Genet.">
        <title>Distinctive expansion of potential virulence genes in the genome of the oomycete fish pathogen Saprolegnia parasitica.</title>
        <authorList>
            <person name="Jiang R.H."/>
            <person name="de Bruijn I."/>
            <person name="Haas B.J."/>
            <person name="Belmonte R."/>
            <person name="Lobach L."/>
            <person name="Christie J."/>
            <person name="van den Ackerveken G."/>
            <person name="Bottin A."/>
            <person name="Bulone V."/>
            <person name="Diaz-Moreno S.M."/>
            <person name="Dumas B."/>
            <person name="Fan L."/>
            <person name="Gaulin E."/>
            <person name="Govers F."/>
            <person name="Grenville-Briggs L.J."/>
            <person name="Horner N.R."/>
            <person name="Levin J.Z."/>
            <person name="Mammella M."/>
            <person name="Meijer H.J."/>
            <person name="Morris P."/>
            <person name="Nusbaum C."/>
            <person name="Oome S."/>
            <person name="Phillips A.J."/>
            <person name="van Rooyen D."/>
            <person name="Rzeszutek E."/>
            <person name="Saraiva M."/>
            <person name="Secombes C.J."/>
            <person name="Seidl M.F."/>
            <person name="Snel B."/>
            <person name="Stassen J.H."/>
            <person name="Sykes S."/>
            <person name="Tripathy S."/>
            <person name="van den Berg H."/>
            <person name="Vega-Arreguin J.C."/>
            <person name="Wawra S."/>
            <person name="Young S.K."/>
            <person name="Zeng Q."/>
            <person name="Dieguez-Uribeondo J."/>
            <person name="Russ C."/>
            <person name="Tyler B.M."/>
            <person name="van West P."/>
        </authorList>
    </citation>
    <scope>NUCLEOTIDE SEQUENCE [LARGE SCALE GENOMIC DNA]</scope>
    <source>
        <strain evidence="3 4">CBS 223.65</strain>
    </source>
</reference>